<feature type="binding site" evidence="9">
    <location>
        <position position="146"/>
    </location>
    <ligand>
        <name>Mg(2+)</name>
        <dbReference type="ChEBI" id="CHEBI:18420"/>
        <note>catalytic</note>
    </ligand>
</feature>
<feature type="domain" description="DNA/RNA non-specific endonuclease/pyrophosphatase/phosphodiesterase" evidence="13">
    <location>
        <begin position="51"/>
        <end position="241"/>
    </location>
</feature>
<evidence type="ECO:0000256" key="4">
    <source>
        <dbReference type="ARBA" id="ARBA00022723"/>
    </source>
</evidence>
<protein>
    <recommendedName>
        <fullName evidence="10">Endonuclease</fullName>
        <ecNumber evidence="10">3.1.30.-</ecNumber>
    </recommendedName>
</protein>
<dbReference type="Pfam" id="PF01223">
    <property type="entry name" value="Endonuclease_NS"/>
    <property type="match status" value="1"/>
</dbReference>
<keyword evidence="11" id="KW-0732">Signal</keyword>
<evidence type="ECO:0000256" key="8">
    <source>
        <dbReference type="PIRSR" id="PIRSR640255-1"/>
    </source>
</evidence>
<dbReference type="EMBL" id="QYUL01000001">
    <property type="protein sequence ID" value="RJF85314.1"/>
    <property type="molecule type" value="Genomic_DNA"/>
</dbReference>
<proteinExistence type="inferred from homology"/>
<dbReference type="PANTHER" id="PTHR13966">
    <property type="entry name" value="ENDONUCLEASE RELATED"/>
    <property type="match status" value="1"/>
</dbReference>
<keyword evidence="4 9" id="KW-0479">Metal-binding</keyword>
<dbReference type="InterPro" id="IPR040255">
    <property type="entry name" value="Non-specific_endonuclease"/>
</dbReference>
<evidence type="ECO:0000256" key="10">
    <source>
        <dbReference type="RuleBase" id="RU366055"/>
    </source>
</evidence>
<dbReference type="InterPro" id="IPR018524">
    <property type="entry name" value="DNA/RNA_endonuclease_AS"/>
</dbReference>
<evidence type="ECO:0000256" key="7">
    <source>
        <dbReference type="ARBA" id="ARBA00022842"/>
    </source>
</evidence>
<comment type="caution">
    <text evidence="14">The sequence shown here is derived from an EMBL/GenBank/DDBJ whole genome shotgun (WGS) entry which is preliminary data.</text>
</comment>
<dbReference type="EC" id="3.1.30.-" evidence="10"/>
<dbReference type="SMART" id="SM00477">
    <property type="entry name" value="NUC"/>
    <property type="match status" value="1"/>
</dbReference>
<name>A0A418W5S1_9PROT</name>
<evidence type="ECO:0000313" key="15">
    <source>
        <dbReference type="Proteomes" id="UP000283458"/>
    </source>
</evidence>
<dbReference type="PANTHER" id="PTHR13966:SF5">
    <property type="entry name" value="ENDONUCLEASE G, MITOCHONDRIAL"/>
    <property type="match status" value="1"/>
</dbReference>
<dbReference type="RefSeq" id="WP_119830939.1">
    <property type="nucleotide sequence ID" value="NZ_QYUL01000001.1"/>
</dbReference>
<keyword evidence="3 10" id="KW-0540">Nuclease</keyword>
<evidence type="ECO:0000256" key="2">
    <source>
        <dbReference type="ARBA" id="ARBA00010052"/>
    </source>
</evidence>
<evidence type="ECO:0000256" key="11">
    <source>
        <dbReference type="SAM" id="SignalP"/>
    </source>
</evidence>
<feature type="chain" id="PRO_5019586179" description="Endonuclease" evidence="11">
    <location>
        <begin position="22"/>
        <end position="280"/>
    </location>
</feature>
<feature type="signal peptide" evidence="11">
    <location>
        <begin position="1"/>
        <end position="21"/>
    </location>
</feature>
<keyword evidence="6 10" id="KW-0378">Hydrolase</keyword>
<gene>
    <name evidence="14" type="ORF">D3877_11350</name>
</gene>
<evidence type="ECO:0000259" key="12">
    <source>
        <dbReference type="SMART" id="SM00477"/>
    </source>
</evidence>
<feature type="active site" description="Proton acceptor" evidence="8">
    <location>
        <position position="116"/>
    </location>
</feature>
<keyword evidence="7" id="KW-0460">Magnesium</keyword>
<accession>A0A418W5S1</accession>
<dbReference type="InterPro" id="IPR044925">
    <property type="entry name" value="His-Me_finger_sf"/>
</dbReference>
<dbReference type="OrthoDB" id="9811262at2"/>
<evidence type="ECO:0000256" key="6">
    <source>
        <dbReference type="ARBA" id="ARBA00022801"/>
    </source>
</evidence>
<evidence type="ECO:0000259" key="13">
    <source>
        <dbReference type="SMART" id="SM00892"/>
    </source>
</evidence>
<dbReference type="Gene3D" id="3.40.570.10">
    <property type="entry name" value="Extracellular Endonuclease, subunit A"/>
    <property type="match status" value="1"/>
</dbReference>
<comment type="cofactor">
    <cofactor evidence="1 10">
        <name>Mg(2+)</name>
        <dbReference type="ChEBI" id="CHEBI:18420"/>
    </cofactor>
</comment>
<evidence type="ECO:0000313" key="14">
    <source>
        <dbReference type="EMBL" id="RJF85314.1"/>
    </source>
</evidence>
<keyword evidence="15" id="KW-1185">Reference proteome</keyword>
<organism evidence="14 15">
    <name type="scientific">Azospirillum cavernae</name>
    <dbReference type="NCBI Taxonomy" id="2320860"/>
    <lineage>
        <taxon>Bacteria</taxon>
        <taxon>Pseudomonadati</taxon>
        <taxon>Pseudomonadota</taxon>
        <taxon>Alphaproteobacteria</taxon>
        <taxon>Rhodospirillales</taxon>
        <taxon>Azospirillaceae</taxon>
        <taxon>Azospirillum</taxon>
    </lineage>
</organism>
<dbReference type="InterPro" id="IPR044929">
    <property type="entry name" value="DNA/RNA_non-sp_Endonuclease_sf"/>
</dbReference>
<comment type="similarity">
    <text evidence="2 10">Belongs to the DNA/RNA non-specific endonuclease family.</text>
</comment>
<dbReference type="InterPro" id="IPR001604">
    <property type="entry name" value="Endo_G_ENPP1-like_dom"/>
</dbReference>
<dbReference type="PROSITE" id="PS01070">
    <property type="entry name" value="NUCLEASE_NON_SPEC"/>
    <property type="match status" value="1"/>
</dbReference>
<dbReference type="AlphaFoldDB" id="A0A418W5S1"/>
<dbReference type="GO" id="GO:0003676">
    <property type="term" value="F:nucleic acid binding"/>
    <property type="evidence" value="ECO:0007669"/>
    <property type="project" value="InterPro"/>
</dbReference>
<dbReference type="GO" id="GO:0046872">
    <property type="term" value="F:metal ion binding"/>
    <property type="evidence" value="ECO:0007669"/>
    <property type="project" value="UniProtKB-KW"/>
</dbReference>
<dbReference type="Proteomes" id="UP000283458">
    <property type="component" value="Unassembled WGS sequence"/>
</dbReference>
<keyword evidence="5 10" id="KW-0255">Endonuclease</keyword>
<evidence type="ECO:0000256" key="9">
    <source>
        <dbReference type="PIRSR" id="PIRSR640255-2"/>
    </source>
</evidence>
<dbReference type="SUPFAM" id="SSF54060">
    <property type="entry name" value="His-Me finger endonucleases"/>
    <property type="match status" value="1"/>
</dbReference>
<sequence>MLLRTIGVAATLVLMTVTAQAADTACPQHFADGAPPKLVNEKLSAKTQELCNVGYGLLHSGVTRTGLWSAEHLTRERLDRQKGLERKNTFHSEQRLPPDERAELADYARSGYDRGHMAPSGDMPDPVSQNESFSLANMVPQNPANNRNLWEGIESAVRDLTRRNGEVYVVTGSIFQGQNLKRIGGRVLVPTHLFKAVYDPKNRQAAAYLVANAEGDQYQRVSIADLVQVAGVDPFPTLPTAVKAAVLDLPQPRPHGKGAKKAPEPIPEKSVLDYLKQLLR</sequence>
<evidence type="ECO:0000256" key="5">
    <source>
        <dbReference type="ARBA" id="ARBA00022759"/>
    </source>
</evidence>
<reference evidence="14 15" key="1">
    <citation type="submission" date="2018-09" db="EMBL/GenBank/DDBJ databases">
        <authorList>
            <person name="Zhu H."/>
        </authorList>
    </citation>
    <scope>NUCLEOTIDE SEQUENCE [LARGE SCALE GENOMIC DNA]</scope>
    <source>
        <strain evidence="14 15">K2W22B-5</strain>
    </source>
</reference>
<evidence type="ECO:0000256" key="1">
    <source>
        <dbReference type="ARBA" id="ARBA00001946"/>
    </source>
</evidence>
<feature type="domain" description="ENPP1-3/EXOG-like endonuclease/phosphodiesterase" evidence="12">
    <location>
        <begin position="52"/>
        <end position="241"/>
    </location>
</feature>
<evidence type="ECO:0000256" key="3">
    <source>
        <dbReference type="ARBA" id="ARBA00022722"/>
    </source>
</evidence>
<dbReference type="SMART" id="SM00892">
    <property type="entry name" value="Endonuclease_NS"/>
    <property type="match status" value="1"/>
</dbReference>
<dbReference type="GO" id="GO:0004519">
    <property type="term" value="F:endonuclease activity"/>
    <property type="evidence" value="ECO:0007669"/>
    <property type="project" value="UniProtKB-UniRule"/>
</dbReference>
<dbReference type="InterPro" id="IPR020821">
    <property type="entry name" value="ENPP1-3/EXOG-like_nuc-like"/>
</dbReference>
<dbReference type="GO" id="GO:0016787">
    <property type="term" value="F:hydrolase activity"/>
    <property type="evidence" value="ECO:0007669"/>
    <property type="project" value="UniProtKB-KW"/>
</dbReference>